<dbReference type="Gene3D" id="1.10.3720.10">
    <property type="entry name" value="MetI-like"/>
    <property type="match status" value="1"/>
</dbReference>
<dbReference type="InterPro" id="IPR035906">
    <property type="entry name" value="MetI-like_sf"/>
</dbReference>
<keyword evidence="5" id="KW-0813">Transport</keyword>
<protein>
    <submittedName>
        <fullName evidence="8">Sugar ABC transporter permease</fullName>
    </submittedName>
</protein>
<dbReference type="Proteomes" id="UP000543598">
    <property type="component" value="Unassembled WGS sequence"/>
</dbReference>
<dbReference type="EMBL" id="JABEMB010000018">
    <property type="protein sequence ID" value="NNH04567.1"/>
    <property type="molecule type" value="Genomic_DNA"/>
</dbReference>
<keyword evidence="3 5" id="KW-1133">Transmembrane helix</keyword>
<evidence type="ECO:0000313" key="9">
    <source>
        <dbReference type="Proteomes" id="UP000543598"/>
    </source>
</evidence>
<dbReference type="AlphaFoldDB" id="A0A7Y2M1E6"/>
<feature type="transmembrane region" description="Helical" evidence="5">
    <location>
        <begin position="305"/>
        <end position="326"/>
    </location>
</feature>
<keyword evidence="4 5" id="KW-0472">Membrane</keyword>
<feature type="transmembrane region" description="Helical" evidence="5">
    <location>
        <begin position="243"/>
        <end position="268"/>
    </location>
</feature>
<evidence type="ECO:0000313" key="8">
    <source>
        <dbReference type="EMBL" id="NNH04567.1"/>
    </source>
</evidence>
<comment type="caution">
    <text evidence="8">The sequence shown here is derived from an EMBL/GenBank/DDBJ whole genome shotgun (WGS) entry which is preliminary data.</text>
</comment>
<keyword evidence="2 5" id="KW-0812">Transmembrane</keyword>
<organism evidence="8 9">
    <name type="scientific">Microbacterium ulmi</name>
    <dbReference type="NCBI Taxonomy" id="179095"/>
    <lineage>
        <taxon>Bacteria</taxon>
        <taxon>Bacillati</taxon>
        <taxon>Actinomycetota</taxon>
        <taxon>Actinomycetes</taxon>
        <taxon>Micrococcales</taxon>
        <taxon>Microbacteriaceae</taxon>
        <taxon>Microbacterium</taxon>
    </lineage>
</organism>
<feature type="transmembrane region" description="Helical" evidence="5">
    <location>
        <begin position="108"/>
        <end position="130"/>
    </location>
</feature>
<evidence type="ECO:0000256" key="5">
    <source>
        <dbReference type="RuleBase" id="RU363032"/>
    </source>
</evidence>
<dbReference type="PROSITE" id="PS50928">
    <property type="entry name" value="ABC_TM1"/>
    <property type="match status" value="1"/>
</dbReference>
<evidence type="ECO:0000256" key="1">
    <source>
        <dbReference type="ARBA" id="ARBA00004141"/>
    </source>
</evidence>
<reference evidence="8 9" key="1">
    <citation type="submission" date="2020-05" db="EMBL/GenBank/DDBJ databases">
        <title>MicrobeNet Type strains.</title>
        <authorList>
            <person name="Nicholson A.C."/>
        </authorList>
    </citation>
    <scope>NUCLEOTIDE SEQUENCE [LARGE SCALE GENOMIC DNA]</scope>
    <source>
        <strain evidence="8 9">JCM 14282</strain>
    </source>
</reference>
<dbReference type="SUPFAM" id="SSF161098">
    <property type="entry name" value="MetI-like"/>
    <property type="match status" value="1"/>
</dbReference>
<comment type="similarity">
    <text evidence="5">Belongs to the binding-protein-dependent transport system permease family.</text>
</comment>
<evidence type="ECO:0000259" key="7">
    <source>
        <dbReference type="PROSITE" id="PS50928"/>
    </source>
</evidence>
<sequence length="336" mass="37534">MSITNLVPTDAEVVAHPGAPEPPTKPGRKRRTADAGHTTWKKALKRDWQLYSLLLLPVIFLLVFRYLPMLGNIIAFRRYRPGGNILGDEWVGFHYFQMFISDPTFWRVFFNTIILGGICLIIIFPLPIILALMLNELRSQKFKRVAQSISYLPHFMSIVIVAGMVLQLVSSRGTVNQIIEGLGGSAVEFMQKPEWFRPIFVSSEIWQTVGWGTILYLAALTTIDPQLYEAARIDGANRWKQTWHVTLPGIAPTIVVLLILNIGSFLSVSFEKVLLLYNPLIYSTADIIATYLYRVGIGSGSFSYATAIGLFEAVIGLTLVLSANAISRRVTGASLW</sequence>
<dbReference type="GO" id="GO:0005886">
    <property type="term" value="C:plasma membrane"/>
    <property type="evidence" value="ECO:0007669"/>
    <property type="project" value="UniProtKB-SubCell"/>
</dbReference>
<dbReference type="RefSeq" id="WP_167038276.1">
    <property type="nucleotide sequence ID" value="NZ_BAAANA010000001.1"/>
</dbReference>
<feature type="domain" description="ABC transmembrane type-1" evidence="7">
    <location>
        <begin position="109"/>
        <end position="323"/>
    </location>
</feature>
<dbReference type="GO" id="GO:0055085">
    <property type="term" value="P:transmembrane transport"/>
    <property type="evidence" value="ECO:0007669"/>
    <property type="project" value="InterPro"/>
</dbReference>
<evidence type="ECO:0000256" key="4">
    <source>
        <dbReference type="ARBA" id="ARBA00023136"/>
    </source>
</evidence>
<feature type="region of interest" description="Disordered" evidence="6">
    <location>
        <begin position="1"/>
        <end position="35"/>
    </location>
</feature>
<feature type="transmembrane region" description="Helical" evidence="5">
    <location>
        <begin position="151"/>
        <end position="169"/>
    </location>
</feature>
<dbReference type="Pfam" id="PF00528">
    <property type="entry name" value="BPD_transp_1"/>
    <property type="match status" value="1"/>
</dbReference>
<keyword evidence="9" id="KW-1185">Reference proteome</keyword>
<evidence type="ECO:0000256" key="3">
    <source>
        <dbReference type="ARBA" id="ARBA00022989"/>
    </source>
</evidence>
<dbReference type="PANTHER" id="PTHR43496:SF1">
    <property type="entry name" value="POLYGALACTURONAN_RHAMNOGALACTURONAN TRANSPORT SYSTEM PERMEASE PROTEIN YTEP"/>
    <property type="match status" value="1"/>
</dbReference>
<accession>A0A7Y2M1E6</accession>
<dbReference type="InterPro" id="IPR000515">
    <property type="entry name" value="MetI-like"/>
</dbReference>
<feature type="transmembrane region" description="Helical" evidence="5">
    <location>
        <begin position="50"/>
        <end position="67"/>
    </location>
</feature>
<dbReference type="PANTHER" id="PTHR43496">
    <property type="entry name" value="PROTEIN LPLB"/>
    <property type="match status" value="1"/>
</dbReference>
<evidence type="ECO:0000256" key="2">
    <source>
        <dbReference type="ARBA" id="ARBA00022692"/>
    </source>
</evidence>
<dbReference type="CDD" id="cd06261">
    <property type="entry name" value="TM_PBP2"/>
    <property type="match status" value="1"/>
</dbReference>
<feature type="transmembrane region" description="Helical" evidence="5">
    <location>
        <begin position="274"/>
        <end position="293"/>
    </location>
</feature>
<gene>
    <name evidence="8" type="ORF">HLA99_12005</name>
</gene>
<evidence type="ECO:0000256" key="6">
    <source>
        <dbReference type="SAM" id="MobiDB-lite"/>
    </source>
</evidence>
<comment type="subcellular location">
    <subcellularLocation>
        <location evidence="5">Cell membrane</location>
        <topology evidence="5">Multi-pass membrane protein</topology>
    </subcellularLocation>
    <subcellularLocation>
        <location evidence="1">Membrane</location>
        <topology evidence="1">Multi-pass membrane protein</topology>
    </subcellularLocation>
</comment>
<name>A0A7Y2M1E6_9MICO</name>
<proteinExistence type="inferred from homology"/>